<keyword evidence="1" id="KW-0732">Signal</keyword>
<dbReference type="Gene3D" id="2.40.160.10">
    <property type="entry name" value="Porin"/>
    <property type="match status" value="1"/>
</dbReference>
<dbReference type="EMBL" id="VNIB01000002">
    <property type="protein sequence ID" value="TYO99668.1"/>
    <property type="molecule type" value="Genomic_DNA"/>
</dbReference>
<organism evidence="2 3">
    <name type="scientific">Geothermobacter ehrlichii</name>
    <dbReference type="NCBI Taxonomy" id="213224"/>
    <lineage>
        <taxon>Bacteria</taxon>
        <taxon>Pseudomonadati</taxon>
        <taxon>Thermodesulfobacteriota</taxon>
        <taxon>Desulfuromonadia</taxon>
        <taxon>Desulfuromonadales</taxon>
        <taxon>Geothermobacteraceae</taxon>
        <taxon>Geothermobacter</taxon>
    </lineage>
</organism>
<feature type="signal peptide" evidence="1">
    <location>
        <begin position="1"/>
        <end position="23"/>
    </location>
</feature>
<evidence type="ECO:0008006" key="4">
    <source>
        <dbReference type="Google" id="ProtNLM"/>
    </source>
</evidence>
<proteinExistence type="predicted"/>
<gene>
    <name evidence="2" type="ORF">EDC39_102193</name>
</gene>
<comment type="caution">
    <text evidence="2">The sequence shown here is derived from an EMBL/GenBank/DDBJ whole genome shotgun (WGS) entry which is preliminary data.</text>
</comment>
<dbReference type="SUPFAM" id="SSF56935">
    <property type="entry name" value="Porins"/>
    <property type="match status" value="1"/>
</dbReference>
<dbReference type="Proteomes" id="UP000324159">
    <property type="component" value="Unassembled WGS sequence"/>
</dbReference>
<reference evidence="2 3" key="1">
    <citation type="submission" date="2019-07" db="EMBL/GenBank/DDBJ databases">
        <title>Genomic Encyclopedia of Type Strains, Phase IV (KMG-IV): sequencing the most valuable type-strain genomes for metagenomic binning, comparative biology and taxonomic classification.</title>
        <authorList>
            <person name="Goeker M."/>
        </authorList>
    </citation>
    <scope>NUCLEOTIDE SEQUENCE [LARGE SCALE GENOMIC DNA]</scope>
    <source>
        <strain evidence="2 3">SS015</strain>
    </source>
</reference>
<protein>
    <recommendedName>
        <fullName evidence="4">Phosphate-selective porin O/P</fullName>
    </recommendedName>
</protein>
<evidence type="ECO:0000313" key="3">
    <source>
        <dbReference type="Proteomes" id="UP000324159"/>
    </source>
</evidence>
<accession>A0A5D3WNJ5</accession>
<evidence type="ECO:0000256" key="1">
    <source>
        <dbReference type="SAM" id="SignalP"/>
    </source>
</evidence>
<feature type="chain" id="PRO_5023084672" description="Phosphate-selective porin O/P" evidence="1">
    <location>
        <begin position="24"/>
        <end position="403"/>
    </location>
</feature>
<sequence length="403" mass="44237">MKNLFSIVFALCLLAVMSGTGQATTVEELARRLDLVTAELQKLKNEAAVSETPVYQSFSGLGPAASKVYAANPGLSIGGYGEAHYSKLLNDRGGKKDQVDFLRFVLYSGYKFNDWIVLNSEIEFEHATTGENGEVALEFATLDFLLHEKFNLRAGLLLVPMGITNELHEPTLFHGNDRPLVERQVLPSTWREMGLGAYGRLAEGLEYKLYLVNGLDAAGFDSTGIRGGRQEGSKATAEDFALVARLDYEPLLGLNLGGSVYLGNSGQDQEFAGGKADVFTRIYELHASYKAHGLELKALGSQVDLEDTAQLAGVPERVTGWYGEIAYDLLPLLIPGTSHYLAPFFRYESIDYRGSSEDVDLYVTGLSYKPIPNVVVKIDYRNFDQKNGVARADEINLGIGFIF</sequence>
<keyword evidence="3" id="KW-1185">Reference proteome</keyword>
<evidence type="ECO:0000313" key="2">
    <source>
        <dbReference type="EMBL" id="TYO99668.1"/>
    </source>
</evidence>
<dbReference type="AlphaFoldDB" id="A0A5D3WNJ5"/>
<dbReference type="InterPro" id="IPR023614">
    <property type="entry name" value="Porin_dom_sf"/>
</dbReference>
<name>A0A5D3WNJ5_9BACT</name>
<dbReference type="RefSeq" id="WP_222862831.1">
    <property type="nucleotide sequence ID" value="NZ_VNIB01000002.1"/>
</dbReference>